<dbReference type="AlphaFoldDB" id="A0A4U7J9M9"/>
<keyword evidence="2" id="KW-1185">Reference proteome</keyword>
<dbReference type="Proteomes" id="UP000306409">
    <property type="component" value="Chromosome"/>
</dbReference>
<reference evidence="1 2" key="1">
    <citation type="submission" date="2020-09" db="EMBL/GenBank/DDBJ databases">
        <title>Characterization and genome sequencing of Ruminiclostridium sp. nov. MA18.</title>
        <authorList>
            <person name="Rettenmaier R."/>
            <person name="Kowollik M.-L."/>
            <person name="Liebl W."/>
            <person name="Zverlov V."/>
        </authorList>
    </citation>
    <scope>NUCLEOTIDE SEQUENCE [LARGE SCALE GENOMIC DNA]</scope>
    <source>
        <strain evidence="1 2">MA18</strain>
    </source>
</reference>
<evidence type="ECO:0000313" key="1">
    <source>
        <dbReference type="EMBL" id="QNU67259.1"/>
    </source>
</evidence>
<proteinExistence type="predicted"/>
<name>A0A4U7J9M9_9FIRM</name>
<evidence type="ECO:0000313" key="2">
    <source>
        <dbReference type="Proteomes" id="UP000306409"/>
    </source>
</evidence>
<protein>
    <submittedName>
        <fullName evidence="1">Uncharacterized protein</fullName>
    </submittedName>
</protein>
<organism evidence="1 2">
    <name type="scientific">Ruminiclostridium herbifermentans</name>
    <dbReference type="NCBI Taxonomy" id="2488810"/>
    <lineage>
        <taxon>Bacteria</taxon>
        <taxon>Bacillati</taxon>
        <taxon>Bacillota</taxon>
        <taxon>Clostridia</taxon>
        <taxon>Eubacteriales</taxon>
        <taxon>Oscillospiraceae</taxon>
        <taxon>Ruminiclostridium</taxon>
    </lineage>
</organism>
<accession>A0A4U7J9M9</accession>
<gene>
    <name evidence="1" type="ORF">EHE19_001565</name>
</gene>
<dbReference type="RefSeq" id="WP_137699033.1">
    <property type="nucleotide sequence ID" value="NZ_CP061336.1"/>
</dbReference>
<sequence length="114" mass="12863">MSNFKDLLQQDLNTFFNVDEFADLVEINGISVVVVNDEYELELIKNKDTSGLITGDILIFITDSEYQKIPKVSYPPEVGDVLMYNGKPATITKVSTEDGVNKIILQFTGGRQWR</sequence>
<dbReference type="KEGG" id="rher:EHE19_001565"/>
<dbReference type="OrthoDB" id="9802430at2"/>
<dbReference type="EMBL" id="CP061336">
    <property type="protein sequence ID" value="QNU67259.1"/>
    <property type="molecule type" value="Genomic_DNA"/>
</dbReference>